<dbReference type="InterPro" id="IPR037066">
    <property type="entry name" value="Plug_dom_sf"/>
</dbReference>
<keyword evidence="10 16" id="KW-0798">TonB box</keyword>
<comment type="similarity">
    <text evidence="2 14 16">Belongs to the TonB-dependent receptor family.</text>
</comment>
<evidence type="ECO:0000256" key="12">
    <source>
        <dbReference type="ARBA" id="ARBA00023170"/>
    </source>
</evidence>
<dbReference type="GO" id="GO:0015891">
    <property type="term" value="P:siderophore transport"/>
    <property type="evidence" value="ECO:0007669"/>
    <property type="project" value="InterPro"/>
</dbReference>
<keyword evidence="20" id="KW-1185">Reference proteome</keyword>
<dbReference type="InterPro" id="IPR010917">
    <property type="entry name" value="TonB_rcpt_CS"/>
</dbReference>
<dbReference type="STRING" id="29421.B2M20_14830"/>
<feature type="domain" description="TonB-dependent receptor-like beta-barrel" evidence="17">
    <location>
        <begin position="225"/>
        <end position="637"/>
    </location>
</feature>
<evidence type="ECO:0000256" key="9">
    <source>
        <dbReference type="ARBA" id="ARBA00023065"/>
    </source>
</evidence>
<name>A0A1V4HVQ5_NITVU</name>
<sequence length="668" mass="72334">MPAYAGGQVATGGQLGLLGNRSVMDTPFNQTSYTAQTVQDQQARKLDDVLANDPSVRASVPRAYGFDFVTIRGFDVPSSAYGLNGLYGIASAFSFSGLTGIERVEVLKGPGALLNGMPPPGGGVGGSVNLVTKRATDTPIAQLTNSYSSRSSFGTHLDAGRRFGEQSEFGVRFNGAYRNGGTQLANQSQELGTAALGLDYRGERARASLDLGYEKNDVDVMTRFVVLGPALTSVPRPPDPTQKFQPTWGYWQGEGKYVLAGGEIDISDSLTAYAQIGAVRGTTQYQYSDITVTNLNGNFNGSPRLNRQFRDQDAAQAGFRAQIDTGSVHHAVNFNVTDTKGEVGILNTTGTAFASNLYNPMPNPVPQLFVAPPPKTSDHHLWGFGVADTMSILNDRIQFTAAVRQQYVVSRNFSAATGLQTGGYNTDAVTPAYALVVKPLENVSLYANYIEGLEAGTIVPDQFTNRGEVLSPYRTRQYEAGVKVDWGRIITTASAFDITKPFQITNTTTNTLTQGGENRNRGIELNVFGEVTPGVRLLGGVMFIDARQAKTQGGTFDGYRSFSIPDTQLNLGGELDLPFVPGLTWTARGIYTGSFFVDQANTIAVPDWTRFDTGVRYTFAAPWNNKPIVVRFNVENVFNNAYWAGANTARYLYLGMPRTFLVSTTFNF</sequence>
<keyword evidence="6 14" id="KW-0812">Transmembrane</keyword>
<evidence type="ECO:0000259" key="18">
    <source>
        <dbReference type="Pfam" id="PF07715"/>
    </source>
</evidence>
<dbReference type="SUPFAM" id="SSF56935">
    <property type="entry name" value="Porins"/>
    <property type="match status" value="1"/>
</dbReference>
<evidence type="ECO:0000256" key="13">
    <source>
        <dbReference type="ARBA" id="ARBA00023237"/>
    </source>
</evidence>
<dbReference type="CDD" id="cd01347">
    <property type="entry name" value="ligand_gated_channel"/>
    <property type="match status" value="1"/>
</dbReference>
<comment type="subcellular location">
    <subcellularLocation>
        <location evidence="1 14">Cell outer membrane</location>
        <topology evidence="1 14">Multi-pass membrane protein</topology>
    </subcellularLocation>
</comment>
<evidence type="ECO:0000256" key="8">
    <source>
        <dbReference type="ARBA" id="ARBA00023004"/>
    </source>
</evidence>
<dbReference type="PROSITE" id="PS52016">
    <property type="entry name" value="TONB_DEPENDENT_REC_3"/>
    <property type="match status" value="1"/>
</dbReference>
<organism evidence="19 20">
    <name type="scientific">Nitrobacter vulgaris</name>
    <dbReference type="NCBI Taxonomy" id="29421"/>
    <lineage>
        <taxon>Bacteria</taxon>
        <taxon>Pseudomonadati</taxon>
        <taxon>Pseudomonadota</taxon>
        <taxon>Alphaproteobacteria</taxon>
        <taxon>Hyphomicrobiales</taxon>
        <taxon>Nitrobacteraceae</taxon>
        <taxon>Nitrobacter</taxon>
    </lineage>
</organism>
<dbReference type="Pfam" id="PF07715">
    <property type="entry name" value="Plug"/>
    <property type="match status" value="1"/>
</dbReference>
<proteinExistence type="inferred from homology"/>
<comment type="caution">
    <text evidence="19">The sequence shown here is derived from an EMBL/GenBank/DDBJ whole genome shotgun (WGS) entry which is preliminary data.</text>
</comment>
<evidence type="ECO:0000256" key="6">
    <source>
        <dbReference type="ARBA" id="ARBA00022692"/>
    </source>
</evidence>
<dbReference type="PANTHER" id="PTHR32552">
    <property type="entry name" value="FERRICHROME IRON RECEPTOR-RELATED"/>
    <property type="match status" value="1"/>
</dbReference>
<dbReference type="Pfam" id="PF00593">
    <property type="entry name" value="TonB_dep_Rec_b-barrel"/>
    <property type="match status" value="1"/>
</dbReference>
<evidence type="ECO:0000256" key="5">
    <source>
        <dbReference type="ARBA" id="ARBA00022496"/>
    </source>
</evidence>
<dbReference type="InterPro" id="IPR000531">
    <property type="entry name" value="Beta-barrel_TonB"/>
</dbReference>
<keyword evidence="12 19" id="KW-0675">Receptor</keyword>
<evidence type="ECO:0000256" key="2">
    <source>
        <dbReference type="ARBA" id="ARBA00009810"/>
    </source>
</evidence>
<evidence type="ECO:0000256" key="10">
    <source>
        <dbReference type="ARBA" id="ARBA00023077"/>
    </source>
</evidence>
<gene>
    <name evidence="19" type="ORF">B2M20_14830</name>
</gene>
<keyword evidence="3 14" id="KW-0813">Transport</keyword>
<feature type="domain" description="TonB-dependent receptor plug" evidence="18">
    <location>
        <begin position="23"/>
        <end position="122"/>
    </location>
</feature>
<reference evidence="19 20" key="1">
    <citation type="submission" date="2017-02" db="EMBL/GenBank/DDBJ databases">
        <title>Genome sequence of the nitrite-oxidizing bacterium Nitrobacter vulgaris strain Ab1.</title>
        <authorList>
            <person name="Mellbye B.L."/>
            <person name="Davis E.W."/>
            <person name="Spieck E."/>
            <person name="Chang J.H."/>
            <person name="Bottomley P.J."/>
            <person name="Sayavedra-Soto L.A."/>
        </authorList>
    </citation>
    <scope>NUCLEOTIDE SEQUENCE [LARGE SCALE GENOMIC DNA]</scope>
    <source>
        <strain evidence="19 20">Ab1</strain>
    </source>
</reference>
<dbReference type="Gene3D" id="2.170.130.10">
    <property type="entry name" value="TonB-dependent receptor, plug domain"/>
    <property type="match status" value="1"/>
</dbReference>
<dbReference type="Proteomes" id="UP000189940">
    <property type="component" value="Unassembled WGS sequence"/>
</dbReference>
<dbReference type="PANTHER" id="PTHR32552:SF82">
    <property type="entry name" value="FCUA PROTEIN"/>
    <property type="match status" value="1"/>
</dbReference>
<dbReference type="PROSITE" id="PS01156">
    <property type="entry name" value="TONB_DEPENDENT_REC_2"/>
    <property type="match status" value="1"/>
</dbReference>
<dbReference type="InterPro" id="IPR039426">
    <property type="entry name" value="TonB-dep_rcpt-like"/>
</dbReference>
<keyword evidence="11 14" id="KW-0472">Membrane</keyword>
<feature type="short sequence motif" description="TonB C-terminal box" evidence="15">
    <location>
        <begin position="651"/>
        <end position="668"/>
    </location>
</feature>
<keyword evidence="9" id="KW-0406">Ion transport</keyword>
<dbReference type="InterPro" id="IPR036942">
    <property type="entry name" value="Beta-barrel_TonB_sf"/>
</dbReference>
<dbReference type="InterPro" id="IPR012910">
    <property type="entry name" value="Plug_dom"/>
</dbReference>
<dbReference type="GO" id="GO:0009279">
    <property type="term" value="C:cell outer membrane"/>
    <property type="evidence" value="ECO:0007669"/>
    <property type="project" value="UniProtKB-SubCell"/>
</dbReference>
<dbReference type="NCBIfam" id="TIGR01783">
    <property type="entry name" value="TonB-siderophor"/>
    <property type="match status" value="1"/>
</dbReference>
<evidence type="ECO:0000256" key="11">
    <source>
        <dbReference type="ARBA" id="ARBA00023136"/>
    </source>
</evidence>
<evidence type="ECO:0000313" key="20">
    <source>
        <dbReference type="Proteomes" id="UP000189940"/>
    </source>
</evidence>
<evidence type="ECO:0000256" key="3">
    <source>
        <dbReference type="ARBA" id="ARBA00022448"/>
    </source>
</evidence>
<dbReference type="AlphaFoldDB" id="A0A1V4HVQ5"/>
<evidence type="ECO:0000256" key="7">
    <source>
        <dbReference type="ARBA" id="ARBA00022729"/>
    </source>
</evidence>
<evidence type="ECO:0000256" key="15">
    <source>
        <dbReference type="PROSITE-ProRule" id="PRU10144"/>
    </source>
</evidence>
<keyword evidence="7" id="KW-0732">Signal</keyword>
<evidence type="ECO:0000256" key="16">
    <source>
        <dbReference type="RuleBase" id="RU003357"/>
    </source>
</evidence>
<dbReference type="Gene3D" id="2.40.170.20">
    <property type="entry name" value="TonB-dependent receptor, beta-barrel domain"/>
    <property type="match status" value="1"/>
</dbReference>
<dbReference type="GO" id="GO:0038023">
    <property type="term" value="F:signaling receptor activity"/>
    <property type="evidence" value="ECO:0007669"/>
    <property type="project" value="InterPro"/>
</dbReference>
<keyword evidence="4 14" id="KW-1134">Transmembrane beta strand</keyword>
<evidence type="ECO:0000259" key="17">
    <source>
        <dbReference type="Pfam" id="PF00593"/>
    </source>
</evidence>
<evidence type="ECO:0000313" key="19">
    <source>
        <dbReference type="EMBL" id="OPH82057.1"/>
    </source>
</evidence>
<keyword evidence="8" id="KW-0408">Iron</keyword>
<evidence type="ECO:0000256" key="1">
    <source>
        <dbReference type="ARBA" id="ARBA00004571"/>
    </source>
</evidence>
<keyword evidence="13 14" id="KW-0998">Cell outer membrane</keyword>
<keyword evidence="5" id="KW-0410">Iron transport</keyword>
<dbReference type="InterPro" id="IPR010105">
    <property type="entry name" value="TonB_sidphr_rcpt"/>
</dbReference>
<evidence type="ECO:0000256" key="4">
    <source>
        <dbReference type="ARBA" id="ARBA00022452"/>
    </source>
</evidence>
<accession>A0A1V4HVQ5</accession>
<evidence type="ECO:0000256" key="14">
    <source>
        <dbReference type="PROSITE-ProRule" id="PRU01360"/>
    </source>
</evidence>
<dbReference type="EMBL" id="MWPQ01000051">
    <property type="protein sequence ID" value="OPH82057.1"/>
    <property type="molecule type" value="Genomic_DNA"/>
</dbReference>
<dbReference type="GO" id="GO:0015344">
    <property type="term" value="F:siderophore uptake transmembrane transporter activity"/>
    <property type="evidence" value="ECO:0007669"/>
    <property type="project" value="TreeGrafter"/>
</dbReference>
<protein>
    <submittedName>
        <fullName evidence="19">TonB-dependent siderophore receptor</fullName>
    </submittedName>
</protein>